<dbReference type="PANTHER" id="PTHR23117">
    <property type="entry name" value="GUANYLATE KINASE-RELATED"/>
    <property type="match status" value="1"/>
</dbReference>
<keyword evidence="5 6" id="KW-0067">ATP-binding</keyword>
<dbReference type="GO" id="GO:0019634">
    <property type="term" value="P:organic phosphonate metabolic process"/>
    <property type="evidence" value="ECO:0007669"/>
    <property type="project" value="UniProtKB-UniRule"/>
</dbReference>
<dbReference type="PANTHER" id="PTHR23117:SF8">
    <property type="entry name" value="RIBOSE 1,5-BISPHOSPHATE PHOSPHOKINASE PHNN"/>
    <property type="match status" value="1"/>
</dbReference>
<feature type="domain" description="Guanylate kinase/L-type calcium channel beta subunit" evidence="7">
    <location>
        <begin position="2"/>
        <end position="179"/>
    </location>
</feature>
<dbReference type="EC" id="2.7.4.23" evidence="6"/>
<sequence>MTGRLFAVVGPSGAGKDTLIAAAQAVLPDLHVVRRVISRPATAGGEVFEGVSAAAFAARREAGEFALHWQAHGLDYGIPAAALALRDHGKDVLFNGSRKALAAAQGRIAGLEVIVVSAPPAVLAQRLAARGREAEVDIAARLARATDPAPAGFSLHLVDNGGDLAAGLAAFLAVFQPVRA</sequence>
<dbReference type="GO" id="GO:0006015">
    <property type="term" value="P:5-phosphoribose 1-diphosphate biosynthetic process"/>
    <property type="evidence" value="ECO:0007669"/>
    <property type="project" value="UniProtKB-UniRule"/>
</dbReference>
<protein>
    <recommendedName>
        <fullName evidence="6">Ribose 1,5-bisphosphate phosphokinase PhnN</fullName>
        <ecNumber evidence="6">2.7.4.23</ecNumber>
    </recommendedName>
    <alternativeName>
        <fullName evidence="6">Ribose 1,5-bisphosphokinase</fullName>
    </alternativeName>
</protein>
<dbReference type="InterPro" id="IPR012699">
    <property type="entry name" value="PhnN"/>
</dbReference>
<dbReference type="SUPFAM" id="SSF52540">
    <property type="entry name" value="P-loop containing nucleoside triphosphate hydrolases"/>
    <property type="match status" value="1"/>
</dbReference>
<evidence type="ECO:0000256" key="1">
    <source>
        <dbReference type="ARBA" id="ARBA00000373"/>
    </source>
</evidence>
<keyword evidence="3 6" id="KW-0808">Transferase</keyword>
<dbReference type="Proteomes" id="UP000679352">
    <property type="component" value="Chromosome"/>
</dbReference>
<reference evidence="8" key="1">
    <citation type="submission" date="2021-06" db="EMBL/GenBank/DDBJ databases">
        <title>Direct submission.</title>
        <authorList>
            <person name="Lee C.-S."/>
            <person name="Jin L."/>
        </authorList>
    </citation>
    <scope>NUCLEOTIDE SEQUENCE</scope>
    <source>
        <strain evidence="8">Con5</strain>
    </source>
</reference>
<evidence type="ECO:0000313" key="9">
    <source>
        <dbReference type="Proteomes" id="UP000679352"/>
    </source>
</evidence>
<keyword evidence="9" id="KW-1185">Reference proteome</keyword>
<evidence type="ECO:0000256" key="5">
    <source>
        <dbReference type="ARBA" id="ARBA00022840"/>
    </source>
</evidence>
<dbReference type="SMART" id="SM00072">
    <property type="entry name" value="GuKc"/>
    <property type="match status" value="1"/>
</dbReference>
<comment type="pathway">
    <text evidence="2 6">Metabolic intermediate biosynthesis; 5-phospho-alpha-D-ribose 1-diphosphate biosynthesis; 5-phospho-alpha-D-ribose 1-diphosphate from D-ribose 5-phosphate (route II): step 3/3.</text>
</comment>
<evidence type="ECO:0000256" key="2">
    <source>
        <dbReference type="ARBA" id="ARBA00005069"/>
    </source>
</evidence>
<evidence type="ECO:0000259" key="7">
    <source>
        <dbReference type="SMART" id="SM00072"/>
    </source>
</evidence>
<dbReference type="KEGG" id="gfu:KM031_04935"/>
<name>A0A975P800_9RHOB</name>
<dbReference type="Gene3D" id="3.40.50.300">
    <property type="entry name" value="P-loop containing nucleotide triphosphate hydrolases"/>
    <property type="match status" value="1"/>
</dbReference>
<comment type="catalytic activity">
    <reaction evidence="1 6">
        <text>alpha-D-ribose 1,5-bisphosphate + ATP = 5-phospho-alpha-D-ribose 1-diphosphate + ADP</text>
        <dbReference type="Rhea" id="RHEA:20109"/>
        <dbReference type="ChEBI" id="CHEBI:30616"/>
        <dbReference type="ChEBI" id="CHEBI:58017"/>
        <dbReference type="ChEBI" id="CHEBI:68688"/>
        <dbReference type="ChEBI" id="CHEBI:456216"/>
        <dbReference type="EC" id="2.7.4.23"/>
    </reaction>
</comment>
<keyword evidence="4 6" id="KW-0547">Nucleotide-binding</keyword>
<accession>A0A975P800</accession>
<proteinExistence type="inferred from homology"/>
<evidence type="ECO:0000313" key="8">
    <source>
        <dbReference type="EMBL" id="QWK91245.1"/>
    </source>
</evidence>
<dbReference type="InterPro" id="IPR008145">
    <property type="entry name" value="GK/Ca_channel_bsu"/>
</dbReference>
<dbReference type="HAMAP" id="MF_00836">
    <property type="entry name" value="PhnN"/>
    <property type="match status" value="1"/>
</dbReference>
<evidence type="ECO:0000256" key="3">
    <source>
        <dbReference type="ARBA" id="ARBA00022679"/>
    </source>
</evidence>
<dbReference type="NCBIfam" id="TIGR02322">
    <property type="entry name" value="phosphon_PhnN"/>
    <property type="match status" value="1"/>
</dbReference>
<dbReference type="GO" id="GO:0005829">
    <property type="term" value="C:cytosol"/>
    <property type="evidence" value="ECO:0007669"/>
    <property type="project" value="TreeGrafter"/>
</dbReference>
<evidence type="ECO:0000256" key="6">
    <source>
        <dbReference type="HAMAP-Rule" id="MF_00836"/>
    </source>
</evidence>
<dbReference type="InterPro" id="IPR027417">
    <property type="entry name" value="P-loop_NTPase"/>
</dbReference>
<evidence type="ECO:0000256" key="4">
    <source>
        <dbReference type="ARBA" id="ARBA00022741"/>
    </source>
</evidence>
<dbReference type="RefSeq" id="WP_215503437.1">
    <property type="nucleotide sequence ID" value="NZ_CP076361.1"/>
</dbReference>
<dbReference type="AlphaFoldDB" id="A0A975P800"/>
<comment type="similarity">
    <text evidence="6">Belongs to the ribose 1,5-bisphosphokinase family.</text>
</comment>
<dbReference type="GO" id="GO:0033863">
    <property type="term" value="F:ribose 1,5-bisphosphate phosphokinase activity"/>
    <property type="evidence" value="ECO:0007669"/>
    <property type="project" value="UniProtKB-UniRule"/>
</dbReference>
<feature type="binding site" evidence="6">
    <location>
        <begin position="10"/>
        <end position="17"/>
    </location>
    <ligand>
        <name>ATP</name>
        <dbReference type="ChEBI" id="CHEBI:30616"/>
    </ligand>
</feature>
<dbReference type="EMBL" id="CP076361">
    <property type="protein sequence ID" value="QWK91245.1"/>
    <property type="molecule type" value="Genomic_DNA"/>
</dbReference>
<comment type="function">
    <text evidence="6">Catalyzes the phosphorylation of ribose 1,5-bisphosphate to 5-phospho-D-ribosyl alpha-1-diphosphate (PRPP).</text>
</comment>
<organism evidence="8 9">
    <name type="scientific">Gemmobacter fulvus</name>
    <dbReference type="NCBI Taxonomy" id="2840474"/>
    <lineage>
        <taxon>Bacteria</taxon>
        <taxon>Pseudomonadati</taxon>
        <taxon>Pseudomonadota</taxon>
        <taxon>Alphaproteobacteria</taxon>
        <taxon>Rhodobacterales</taxon>
        <taxon>Paracoccaceae</taxon>
        <taxon>Gemmobacter</taxon>
    </lineage>
</organism>
<gene>
    <name evidence="6 8" type="primary">phnN</name>
    <name evidence="8" type="ORF">KM031_04935</name>
</gene>
<dbReference type="GO" id="GO:0005524">
    <property type="term" value="F:ATP binding"/>
    <property type="evidence" value="ECO:0007669"/>
    <property type="project" value="UniProtKB-KW"/>
</dbReference>